<proteinExistence type="predicted"/>
<evidence type="ECO:0000313" key="3">
    <source>
        <dbReference type="EMBL" id="SDN44927.1"/>
    </source>
</evidence>
<keyword evidence="2 3" id="KW-0548">Nucleotidyltransferase</keyword>
<dbReference type="STRING" id="1005944.SAMN05192576_2137"/>
<dbReference type="OrthoDB" id="9802561at2"/>
<sequence>MPTAVVVLAAGSGTRVGAAINKVLLPLGDRPVLAWSLRDALALPDVRRVVLVVRDGEQDEVAAALAPYVGDHEVALVVGGDTRHASEWAALQMLAADIRAGDVDVVAIHDAARPLAGTALFTAVIDAARAHGGAIPVAPLAGLVRRDGGPLPPGRLAGVQTPQAFRAGELLAAYEQAAGDGFEGTDTAGCVARYGSARVAAVAGTSHNLKITFPEDVALADAVSQAVTQEQ</sequence>
<dbReference type="SUPFAM" id="SSF53448">
    <property type="entry name" value="Nucleotide-diphospho-sugar transferases"/>
    <property type="match status" value="1"/>
</dbReference>
<evidence type="ECO:0000256" key="2">
    <source>
        <dbReference type="ARBA" id="ARBA00022695"/>
    </source>
</evidence>
<accession>A0A1H0BH12</accession>
<gene>
    <name evidence="3" type="ORF">SAMN05192576_2137</name>
</gene>
<keyword evidence="1 3" id="KW-0808">Transferase</keyword>
<dbReference type="Pfam" id="PF01128">
    <property type="entry name" value="IspD"/>
    <property type="match status" value="1"/>
</dbReference>
<dbReference type="InterPro" id="IPR034683">
    <property type="entry name" value="IspD/TarI"/>
</dbReference>
<dbReference type="GO" id="GO:0005829">
    <property type="term" value="C:cytosol"/>
    <property type="evidence" value="ECO:0007669"/>
    <property type="project" value="TreeGrafter"/>
</dbReference>
<organism evidence="3 4">
    <name type="scientific">Nocardioides szechwanensis</name>
    <dbReference type="NCBI Taxonomy" id="1005944"/>
    <lineage>
        <taxon>Bacteria</taxon>
        <taxon>Bacillati</taxon>
        <taxon>Actinomycetota</taxon>
        <taxon>Actinomycetes</taxon>
        <taxon>Propionibacteriales</taxon>
        <taxon>Nocardioidaceae</taxon>
        <taxon>Nocardioides</taxon>
    </lineage>
</organism>
<dbReference type="Gene3D" id="3.90.550.10">
    <property type="entry name" value="Spore Coat Polysaccharide Biosynthesis Protein SpsA, Chain A"/>
    <property type="match status" value="1"/>
</dbReference>
<name>A0A1H0BH12_9ACTN</name>
<dbReference type="Proteomes" id="UP000199004">
    <property type="component" value="Unassembled WGS sequence"/>
</dbReference>
<keyword evidence="4" id="KW-1185">Reference proteome</keyword>
<dbReference type="PANTHER" id="PTHR43015:SF1">
    <property type="entry name" value="D-RIBITOL-5-PHOSPHATE CYTIDYLYLTRANSFERASE"/>
    <property type="match status" value="1"/>
</dbReference>
<dbReference type="AlphaFoldDB" id="A0A1H0BH12"/>
<dbReference type="EMBL" id="FNIC01000003">
    <property type="protein sequence ID" value="SDN44927.1"/>
    <property type="molecule type" value="Genomic_DNA"/>
</dbReference>
<dbReference type="PANTHER" id="PTHR43015">
    <property type="entry name" value="D-RIBITOL-5-PHOSPHATE CYTIDYLYLTRANSFERASE"/>
    <property type="match status" value="1"/>
</dbReference>
<dbReference type="InterPro" id="IPR029044">
    <property type="entry name" value="Nucleotide-diphossugar_trans"/>
</dbReference>
<protein>
    <submittedName>
        <fullName evidence="3">2-C-methyl-D-erythritol 4-phosphate cytidylyltransferase</fullName>
    </submittedName>
</protein>
<evidence type="ECO:0000256" key="1">
    <source>
        <dbReference type="ARBA" id="ARBA00022679"/>
    </source>
</evidence>
<dbReference type="CDD" id="cd02516">
    <property type="entry name" value="CDP-ME_synthetase"/>
    <property type="match status" value="1"/>
</dbReference>
<dbReference type="GO" id="GO:0070567">
    <property type="term" value="F:cytidylyltransferase activity"/>
    <property type="evidence" value="ECO:0007669"/>
    <property type="project" value="InterPro"/>
</dbReference>
<dbReference type="RefSeq" id="WP_091024579.1">
    <property type="nucleotide sequence ID" value="NZ_BKAE01000023.1"/>
</dbReference>
<evidence type="ECO:0000313" key="4">
    <source>
        <dbReference type="Proteomes" id="UP000199004"/>
    </source>
</evidence>
<reference evidence="3 4" key="1">
    <citation type="submission" date="2016-10" db="EMBL/GenBank/DDBJ databases">
        <authorList>
            <person name="de Groot N.N."/>
        </authorList>
    </citation>
    <scope>NUCLEOTIDE SEQUENCE [LARGE SCALE GENOMIC DNA]</scope>
    <source>
        <strain evidence="3 4">CGMCC 1.11147</strain>
    </source>
</reference>